<dbReference type="OrthoDB" id="6437480at2759"/>
<protein>
    <submittedName>
        <fullName evidence="2">CSC1-like protein 1</fullName>
    </submittedName>
</protein>
<dbReference type="InterPro" id="IPR027815">
    <property type="entry name" value="CSC1/OSCA1-like_cyt"/>
</dbReference>
<accession>A0A8X6UJP8</accession>
<keyword evidence="3" id="KW-1185">Reference proteome</keyword>
<dbReference type="Pfam" id="PF14703">
    <property type="entry name" value="PHM7_cyt"/>
    <property type="match status" value="1"/>
</dbReference>
<evidence type="ECO:0000313" key="3">
    <source>
        <dbReference type="Proteomes" id="UP000887013"/>
    </source>
</evidence>
<sequence>LNFPSSQIEDIKIAYDYNYLISLNNKLITAADNLDICKFIKAHKQREVMVLESGFLGQIFFFCCSFKKICGSKLYEAEVNKYKTAIAEELNRLPKKILPIAFVTFKNERDAIMYV</sequence>
<dbReference type="EMBL" id="BMAW01032975">
    <property type="protein sequence ID" value="GFU28097.1"/>
    <property type="molecule type" value="Genomic_DNA"/>
</dbReference>
<name>A0A8X6UJP8_NEPPI</name>
<feature type="non-terminal residue" evidence="2">
    <location>
        <position position="1"/>
    </location>
</feature>
<dbReference type="AlphaFoldDB" id="A0A8X6UJP8"/>
<reference evidence="2" key="1">
    <citation type="submission" date="2020-08" db="EMBL/GenBank/DDBJ databases">
        <title>Multicomponent nature underlies the extraordinary mechanical properties of spider dragline silk.</title>
        <authorList>
            <person name="Kono N."/>
            <person name="Nakamura H."/>
            <person name="Mori M."/>
            <person name="Yoshida Y."/>
            <person name="Ohtoshi R."/>
            <person name="Malay A.D."/>
            <person name="Moran D.A.P."/>
            <person name="Tomita M."/>
            <person name="Numata K."/>
            <person name="Arakawa K."/>
        </authorList>
    </citation>
    <scope>NUCLEOTIDE SEQUENCE</scope>
</reference>
<comment type="caution">
    <text evidence="2">The sequence shown here is derived from an EMBL/GenBank/DDBJ whole genome shotgun (WGS) entry which is preliminary data.</text>
</comment>
<gene>
    <name evidence="2" type="primary">Tmem63a</name>
    <name evidence="2" type="ORF">NPIL_17151</name>
</gene>
<evidence type="ECO:0000259" key="1">
    <source>
        <dbReference type="Pfam" id="PF14703"/>
    </source>
</evidence>
<organism evidence="2 3">
    <name type="scientific">Nephila pilipes</name>
    <name type="common">Giant wood spider</name>
    <name type="synonym">Nephila maculata</name>
    <dbReference type="NCBI Taxonomy" id="299642"/>
    <lineage>
        <taxon>Eukaryota</taxon>
        <taxon>Metazoa</taxon>
        <taxon>Ecdysozoa</taxon>
        <taxon>Arthropoda</taxon>
        <taxon>Chelicerata</taxon>
        <taxon>Arachnida</taxon>
        <taxon>Araneae</taxon>
        <taxon>Araneomorphae</taxon>
        <taxon>Entelegynae</taxon>
        <taxon>Araneoidea</taxon>
        <taxon>Nephilidae</taxon>
        <taxon>Nephila</taxon>
    </lineage>
</organism>
<evidence type="ECO:0000313" key="2">
    <source>
        <dbReference type="EMBL" id="GFU28097.1"/>
    </source>
</evidence>
<feature type="domain" description="CSC1/OSCA1-like cytosolic" evidence="1">
    <location>
        <begin position="2"/>
        <end position="111"/>
    </location>
</feature>
<proteinExistence type="predicted"/>
<dbReference type="Proteomes" id="UP000887013">
    <property type="component" value="Unassembled WGS sequence"/>
</dbReference>